<sequence length="405" mass="45281">MCPDFTTLERRCTEQVCHCDWRLTIRECEEAYAMRYIHIVNIVVSGFATLLCIFSLAYRMLYKKEALWGRRPGTGAGFLRPKPINTMLLLGIFFNGLRMTSSAVIVSNVLPSNYAIRLFVFDIAWQFGYGAIVLYLVGVSQVIKQSVNASGWMPSALFVDVIGCTLFLIPFIFNNVISVLAGVFADTHVRTATILIRTLYFAWFIECTVLSALIVYAGARLIRILKENHRKLMNVIAAEHMTEIRAGVAKIRAQVIILSVALALFAIALCLQGVLRSRIMSHTTGNVIISVPWMYIGSITTFAFLLAILMSPTDIMQNPAFASLRKTSKDLNTARNMNDLEAQRQHQPSSREESSILSGISKAFDPDESSTTVDFETPTRDRNSFITAHDDGKSEKAVVEHMDIN</sequence>
<feature type="transmembrane region" description="Helical" evidence="2">
    <location>
        <begin position="36"/>
        <end position="61"/>
    </location>
</feature>
<feature type="transmembrane region" description="Helical" evidence="2">
    <location>
        <begin position="200"/>
        <end position="222"/>
    </location>
</feature>
<evidence type="ECO:0000256" key="2">
    <source>
        <dbReference type="SAM" id="Phobius"/>
    </source>
</evidence>
<feature type="transmembrane region" description="Helical" evidence="2">
    <location>
        <begin position="287"/>
        <end position="309"/>
    </location>
</feature>
<dbReference type="Proteomes" id="UP001234581">
    <property type="component" value="Unassembled WGS sequence"/>
</dbReference>
<feature type="transmembrane region" description="Helical" evidence="2">
    <location>
        <begin position="157"/>
        <end position="180"/>
    </location>
</feature>
<organism evidence="3 4">
    <name type="scientific">Lichtheimia ornata</name>
    <dbReference type="NCBI Taxonomy" id="688661"/>
    <lineage>
        <taxon>Eukaryota</taxon>
        <taxon>Fungi</taxon>
        <taxon>Fungi incertae sedis</taxon>
        <taxon>Mucoromycota</taxon>
        <taxon>Mucoromycotina</taxon>
        <taxon>Mucoromycetes</taxon>
        <taxon>Mucorales</taxon>
        <taxon>Lichtheimiaceae</taxon>
        <taxon>Lichtheimia</taxon>
    </lineage>
</organism>
<keyword evidence="4" id="KW-1185">Reference proteome</keyword>
<dbReference type="GeneID" id="83211017"/>
<dbReference type="RefSeq" id="XP_058345470.1">
    <property type="nucleotide sequence ID" value="XM_058483672.1"/>
</dbReference>
<dbReference type="EMBL" id="JARTCD010000012">
    <property type="protein sequence ID" value="KAJ8660557.1"/>
    <property type="molecule type" value="Genomic_DNA"/>
</dbReference>
<name>A0AAD7V9U9_9FUNG</name>
<reference evidence="3 4" key="1">
    <citation type="submission" date="2023-03" db="EMBL/GenBank/DDBJ databases">
        <title>Genome sequence of Lichtheimia ornata CBS 291.66.</title>
        <authorList>
            <person name="Mohabir J.T."/>
            <person name="Shea T.P."/>
            <person name="Kurbessoian T."/>
            <person name="Berby B."/>
            <person name="Fontaine J."/>
            <person name="Livny J."/>
            <person name="Gnirke A."/>
            <person name="Stajich J.E."/>
            <person name="Cuomo C.A."/>
        </authorList>
    </citation>
    <scope>NUCLEOTIDE SEQUENCE [LARGE SCALE GENOMIC DNA]</scope>
    <source>
        <strain evidence="3">CBS 291.66</strain>
    </source>
</reference>
<evidence type="ECO:0000256" key="1">
    <source>
        <dbReference type="SAM" id="MobiDB-lite"/>
    </source>
</evidence>
<feature type="region of interest" description="Disordered" evidence="1">
    <location>
        <begin position="340"/>
        <end position="394"/>
    </location>
</feature>
<feature type="transmembrane region" description="Helical" evidence="2">
    <location>
        <begin position="116"/>
        <end position="137"/>
    </location>
</feature>
<proteinExistence type="predicted"/>
<feature type="compositionally biased region" description="Basic and acidic residues" evidence="1">
    <location>
        <begin position="341"/>
        <end position="354"/>
    </location>
</feature>
<evidence type="ECO:0000313" key="3">
    <source>
        <dbReference type="EMBL" id="KAJ8660557.1"/>
    </source>
</evidence>
<feature type="transmembrane region" description="Helical" evidence="2">
    <location>
        <begin position="88"/>
        <end position="110"/>
    </location>
</feature>
<dbReference type="AlphaFoldDB" id="A0AAD7V9U9"/>
<accession>A0AAD7V9U9</accession>
<keyword evidence="2" id="KW-1133">Transmembrane helix</keyword>
<evidence type="ECO:0000313" key="4">
    <source>
        <dbReference type="Proteomes" id="UP001234581"/>
    </source>
</evidence>
<feature type="compositionally biased region" description="Basic and acidic residues" evidence="1">
    <location>
        <begin position="377"/>
        <end position="394"/>
    </location>
</feature>
<feature type="transmembrane region" description="Helical" evidence="2">
    <location>
        <begin position="255"/>
        <end position="275"/>
    </location>
</feature>
<keyword evidence="2" id="KW-0812">Transmembrane</keyword>
<comment type="caution">
    <text evidence="3">The sequence shown here is derived from an EMBL/GenBank/DDBJ whole genome shotgun (WGS) entry which is preliminary data.</text>
</comment>
<keyword evidence="2" id="KW-0472">Membrane</keyword>
<protein>
    <submittedName>
        <fullName evidence="3">Uncharacterized protein</fullName>
    </submittedName>
</protein>
<gene>
    <name evidence="3" type="ORF">O0I10_003604</name>
</gene>